<evidence type="ECO:0000259" key="4">
    <source>
        <dbReference type="Pfam" id="PF24798"/>
    </source>
</evidence>
<feature type="compositionally biased region" description="Basic and acidic residues" evidence="1">
    <location>
        <begin position="264"/>
        <end position="284"/>
    </location>
</feature>
<dbReference type="InterPro" id="IPR056310">
    <property type="entry name" value="Ig-CFAP74_4th"/>
</dbReference>
<feature type="domain" description="CFAP74 third Ig-like" evidence="3">
    <location>
        <begin position="876"/>
        <end position="987"/>
    </location>
</feature>
<keyword evidence="6" id="KW-0282">Flagellum</keyword>
<proteinExistence type="predicted"/>
<feature type="region of interest" description="Disordered" evidence="1">
    <location>
        <begin position="413"/>
        <end position="487"/>
    </location>
</feature>
<protein>
    <submittedName>
        <fullName evidence="6">Cilia- and flagella-associated protein 74 isoform X2</fullName>
    </submittedName>
</protein>
<feature type="region of interest" description="Disordered" evidence="1">
    <location>
        <begin position="765"/>
        <end position="786"/>
    </location>
</feature>
<dbReference type="Proteomes" id="UP000504627">
    <property type="component" value="Unplaced"/>
</dbReference>
<keyword evidence="6" id="KW-0969">Cilium</keyword>
<dbReference type="Pfam" id="PF24798">
    <property type="entry name" value="Ig-CFAP74_4th"/>
    <property type="match status" value="1"/>
</dbReference>
<feature type="region of interest" description="Disordered" evidence="1">
    <location>
        <begin position="709"/>
        <end position="751"/>
    </location>
</feature>
<dbReference type="Pfam" id="PF24770">
    <property type="entry name" value="Ig-CFAP74_2"/>
    <property type="match status" value="1"/>
</dbReference>
<dbReference type="PANTHER" id="PTHR22538">
    <property type="entry name" value="CILIA- AND FLAGELLA-ASSOCIATED PROTEIN 74"/>
    <property type="match status" value="1"/>
</dbReference>
<feature type="domain" description="CFAP74 second Ig-like" evidence="2">
    <location>
        <begin position="672"/>
        <end position="874"/>
    </location>
</feature>
<dbReference type="PANTHER" id="PTHR22538:SF0">
    <property type="entry name" value="CILIA- AND FLAGELLA-ASSOCIATED PROTEIN 74"/>
    <property type="match status" value="1"/>
</dbReference>
<feature type="compositionally biased region" description="Basic and acidic residues" evidence="1">
    <location>
        <begin position="1216"/>
        <end position="1229"/>
    </location>
</feature>
<dbReference type="CTD" id="85452"/>
<feature type="region of interest" description="Disordered" evidence="1">
    <location>
        <begin position="70"/>
        <end position="96"/>
    </location>
</feature>
<dbReference type="Pfam" id="PF24771">
    <property type="entry name" value="Ig_CFAP74_1st"/>
    <property type="match status" value="1"/>
</dbReference>
<keyword evidence="5" id="KW-1185">Reference proteome</keyword>
<sequence length="1716" mass="189035">MFCTHLWTTLQPGCLERPVSMEDHELTYSEGEQQISPQPFLEEEENAAGQFSDVEGPWEEYELEEKLFGGGEMGTKDTSGDVGDQSDSSTESLEHSLGDISNTRALLAEERIHIAAVQRNIKLLDDMVKEKKLVVQKTGQKLCACQLRIKMLAKQLDRVDMEIEREKEAGNVPALSRLRAVSRRLHSELEREKESELIIDLKLDQDKLEMWEIEIEQGKYEAIRDKLQQEEEQLQKHYQEQREGRIRKEKRTALQAEGKRRSREQKEEKAQKEHEERKKKILEDAKRNHKKAACFLKQSTARIHDKIAKEEEKTQEHMERRIQAVLSLKTSITSNREKLQTLQVLNKAKALEAKKEEMKMREAILAEGGNVVQEIFLHKRQLKHEKEEQAFRELQKSRKIEIVSRILKEEASFHKQKESQSRIRAPKARGKVEDPSVQRKEAWPCREETCTRAGGATAQESWLSPSPPSLAGEGTAPEGGSPEDTAQDVLWESGDDEKEKEETLLEPEFPGLWGQEYDLHKIPKEEVDPTQLAIRALKKEVSENKMEEFQTGSLTKQTVPGREHKGCAFHSKPSCIHFKDFDVGQTYKKKIILTNASYSVNYCRLVGISECLKDFISVHFDPPGKMSSGMSCEFVVTFKPMINESLAGEVMFVAQTGSFSVPLQCTVKSCVLALDKELIDFGSHVVGETISRTLILTNSGALGTRFRVQTSAGDRSTHRATVKPAPARMVPRHSSGCDPEEEGSSSPGAAGLGKQVRICAEPGEEVTPCAAQQPQGPQSSSATEQLDQEVLSMRSDLDTDNAQDSMELCPEETPVEIMLGKVTEGEVGPFSSVKVPVLFVPAVPGDVRAEFVIVFDNPDCKPLCFSAVGVSVDVPLWVPNPDVDLRICLYDRLYQDCVTLRSRASTTLRFKFEVCKELSKHLELLPRTGYIQAQSAFSAQLKFLPRQSLPEDAGNYFNAETRILEVPVTIVIMDKTRTVNFTVHAIVSTSDLEISPAEIDFGHCTIYEAVQANVTVTNKCILPQEFGFVGLPEFVEVQPNDGFGVILPLESLTLDIIFKATKAKEYSFDLTCTTEINRQFKLSCKAVGVHPPLELSHSLVQFAATALNSVSEATLDVLNPHVSGNSLIHAVPRIGTGEPAPVGPTSFEFHVPEDCPVTITPSVGTVLPGQKSSIRVSFSPALPEQLVREEAARRLSRAAVPEAGIQIPSGDPQGLMDKEKKNGKREGKKLSISIPKQPENNGGRKSLTGEPKPEELKPDSDAYRAAQASLMRSFSGSFKKYIIPCFVASGQAAGEKGSGHLSCSPYNTLYLELHCPAVAPPVLVTSDSGDNAVGFGDVSVGHRTMKRITLQNISPGRVGLGFSALNPNGPFLLVRAVRMLEPGESKALVISFCPDEDKWFCETLDIRVANSTLSLSLSGHGVVPGTVCSVEGVLDMGYVMAGEQVTSTVLVQNTSSLALPFCTQLDSLSPTRDRDRQNIPAFLSSSGQRTEFVGTQNYSGLSVFSVFPTEGEIEAGKSQEFVVTFSPDHESLYYSDRLRVVLFGKQTAQEIPLRGAAREHPMFVEGGVPLDVPVESLAVTSSVPSQEALTAEPQEPVRSLLLLLESVDGGGPAEPARAELRVGAVDTPLLAAKKAVEFSLDSLPELERAGIAVEEPRGALERGQERSIRVSWAPPAELSVSDPPLVTALLTLKGDITECYRVLFMARVVSACAPTP</sequence>
<dbReference type="InterPro" id="IPR013783">
    <property type="entry name" value="Ig-like_fold"/>
</dbReference>
<name>A0A6J2HBK3_9PASS</name>
<dbReference type="InterPro" id="IPR056306">
    <property type="entry name" value="Ig-CFAP74_2nd"/>
</dbReference>
<feature type="compositionally biased region" description="Low complexity" evidence="1">
    <location>
        <begin position="768"/>
        <end position="782"/>
    </location>
</feature>
<evidence type="ECO:0000313" key="5">
    <source>
        <dbReference type="Proteomes" id="UP000504627"/>
    </source>
</evidence>
<accession>A0A6J2HBK3</accession>
<evidence type="ECO:0000259" key="2">
    <source>
        <dbReference type="Pfam" id="PF24770"/>
    </source>
</evidence>
<feature type="compositionally biased region" description="Basic and acidic residues" evidence="1">
    <location>
        <begin position="430"/>
        <end position="450"/>
    </location>
</feature>
<dbReference type="RefSeq" id="XP_027584608.2">
    <property type="nucleotide sequence ID" value="XM_027728807.2"/>
</dbReference>
<feature type="region of interest" description="Disordered" evidence="1">
    <location>
        <begin position="1202"/>
        <end position="1259"/>
    </location>
</feature>
<reference evidence="6" key="1">
    <citation type="submission" date="2025-08" db="UniProtKB">
        <authorList>
            <consortium name="RefSeq"/>
        </authorList>
    </citation>
    <scope>IDENTIFICATION</scope>
    <source>
        <tissue evidence="6">Muscle</tissue>
    </source>
</reference>
<feature type="compositionally biased region" description="Basic and acidic residues" evidence="1">
    <location>
        <begin position="235"/>
        <end position="246"/>
    </location>
</feature>
<dbReference type="Pfam" id="PF24778">
    <property type="entry name" value="Ig-CFAP74_3rd"/>
    <property type="match status" value="1"/>
</dbReference>
<evidence type="ECO:0000259" key="3">
    <source>
        <dbReference type="Pfam" id="PF24778"/>
    </source>
</evidence>
<evidence type="ECO:0000313" key="6">
    <source>
        <dbReference type="RefSeq" id="XP_027584608.2"/>
    </source>
</evidence>
<gene>
    <name evidence="6" type="primary">CFAP74</name>
</gene>
<organism evidence="5 6">
    <name type="scientific">Pipra filicauda</name>
    <name type="common">Wire-tailed manakin</name>
    <dbReference type="NCBI Taxonomy" id="649802"/>
    <lineage>
        <taxon>Eukaryota</taxon>
        <taxon>Metazoa</taxon>
        <taxon>Chordata</taxon>
        <taxon>Craniata</taxon>
        <taxon>Vertebrata</taxon>
        <taxon>Euteleostomi</taxon>
        <taxon>Archelosauria</taxon>
        <taxon>Archosauria</taxon>
        <taxon>Dinosauria</taxon>
        <taxon>Saurischia</taxon>
        <taxon>Theropoda</taxon>
        <taxon>Coelurosauria</taxon>
        <taxon>Aves</taxon>
        <taxon>Neognathae</taxon>
        <taxon>Neoaves</taxon>
        <taxon>Telluraves</taxon>
        <taxon>Australaves</taxon>
        <taxon>Passeriformes</taxon>
        <taxon>Pipridae</taxon>
        <taxon>Pipra</taxon>
    </lineage>
</organism>
<feature type="region of interest" description="Disordered" evidence="1">
    <location>
        <begin position="235"/>
        <end position="284"/>
    </location>
</feature>
<keyword evidence="6" id="KW-0966">Cell projection</keyword>
<evidence type="ECO:0000256" key="1">
    <source>
        <dbReference type="SAM" id="MobiDB-lite"/>
    </source>
</evidence>
<feature type="domain" description="CFAP74 fourth Ig-like" evidence="4">
    <location>
        <begin position="994"/>
        <end position="1088"/>
    </location>
</feature>
<dbReference type="GeneID" id="113991980"/>
<dbReference type="InterPro" id="IPR056307">
    <property type="entry name" value="Ig-CFAP74_3rd"/>
</dbReference>
<dbReference type="Gene3D" id="2.60.40.10">
    <property type="entry name" value="Immunoglobulins"/>
    <property type="match status" value="4"/>
</dbReference>